<comment type="caution">
    <text evidence="2">The sequence shown here is derived from an EMBL/GenBank/DDBJ whole genome shotgun (WGS) entry which is preliminary data.</text>
</comment>
<keyword evidence="1" id="KW-0175">Coiled coil</keyword>
<evidence type="ECO:0008006" key="4">
    <source>
        <dbReference type="Google" id="ProtNLM"/>
    </source>
</evidence>
<sequence>MSMYAISLQPLISLLHNRSTAKQCWFADDATGAGPLEEVKQWWDDLREAGPPLGYYPNSKKCWLVVKPEKEGRAKEMFAGTGINITTEGRKHLGAALGSQSYLEKYVGSKVEDWVGEVTRLAELARSQPQASYAAFTFGLRRRWTYFMRTLPDIENLLQPLERAISDVLIPSLIGRNCSEAERDLVALPVRMGGLGLINPSDSADAEYSASIRVSAPLVSKIEAQSSETPEEAGVQRLVYATRKEKNDGLKEELEEVKAMLPDKTQRAVDLACEKGASNWLTVFLLKTWILISTSGNFVML</sequence>
<keyword evidence="3" id="KW-1185">Reference proteome</keyword>
<feature type="coiled-coil region" evidence="1">
    <location>
        <begin position="240"/>
        <end position="267"/>
    </location>
</feature>
<evidence type="ECO:0000313" key="2">
    <source>
        <dbReference type="EMBL" id="CAH3023018.1"/>
    </source>
</evidence>
<dbReference type="EMBL" id="CALNXI010000243">
    <property type="protein sequence ID" value="CAH3023018.1"/>
    <property type="molecule type" value="Genomic_DNA"/>
</dbReference>
<proteinExistence type="predicted"/>
<protein>
    <recommendedName>
        <fullName evidence="4">Reverse transcriptase</fullName>
    </recommendedName>
</protein>
<name>A0ABN8M0D0_9CNID</name>
<evidence type="ECO:0000256" key="1">
    <source>
        <dbReference type="SAM" id="Coils"/>
    </source>
</evidence>
<gene>
    <name evidence="2" type="ORF">PEVE_00017774</name>
</gene>
<evidence type="ECO:0000313" key="3">
    <source>
        <dbReference type="Proteomes" id="UP001159427"/>
    </source>
</evidence>
<reference evidence="2 3" key="1">
    <citation type="submission" date="2022-05" db="EMBL/GenBank/DDBJ databases">
        <authorList>
            <consortium name="Genoscope - CEA"/>
            <person name="William W."/>
        </authorList>
    </citation>
    <scope>NUCLEOTIDE SEQUENCE [LARGE SCALE GENOMIC DNA]</scope>
</reference>
<organism evidence="2 3">
    <name type="scientific">Porites evermanni</name>
    <dbReference type="NCBI Taxonomy" id="104178"/>
    <lineage>
        <taxon>Eukaryota</taxon>
        <taxon>Metazoa</taxon>
        <taxon>Cnidaria</taxon>
        <taxon>Anthozoa</taxon>
        <taxon>Hexacorallia</taxon>
        <taxon>Scleractinia</taxon>
        <taxon>Fungiina</taxon>
        <taxon>Poritidae</taxon>
        <taxon>Porites</taxon>
    </lineage>
</organism>
<dbReference type="Proteomes" id="UP001159427">
    <property type="component" value="Unassembled WGS sequence"/>
</dbReference>
<accession>A0ABN8M0D0</accession>